<dbReference type="EMBL" id="BAAALD010000035">
    <property type="protein sequence ID" value="GAA1090790.1"/>
    <property type="molecule type" value="Genomic_DNA"/>
</dbReference>
<proteinExistence type="predicted"/>
<comment type="caution">
    <text evidence="2">The sequence shown here is derived from an EMBL/GenBank/DDBJ whole genome shotgun (WGS) entry which is preliminary data.</text>
</comment>
<dbReference type="GO" id="GO:0004497">
    <property type="term" value="F:monooxygenase activity"/>
    <property type="evidence" value="ECO:0007669"/>
    <property type="project" value="UniProtKB-KW"/>
</dbReference>
<evidence type="ECO:0000259" key="1">
    <source>
        <dbReference type="Pfam" id="PF01494"/>
    </source>
</evidence>
<keyword evidence="3" id="KW-1185">Reference proteome</keyword>
<evidence type="ECO:0000313" key="3">
    <source>
        <dbReference type="Proteomes" id="UP001499987"/>
    </source>
</evidence>
<dbReference type="InterPro" id="IPR002938">
    <property type="entry name" value="FAD-bd"/>
</dbReference>
<dbReference type="Pfam" id="PF01494">
    <property type="entry name" value="FAD_binding_3"/>
    <property type="match status" value="1"/>
</dbReference>
<evidence type="ECO:0000313" key="2">
    <source>
        <dbReference type="EMBL" id="GAA1090790.1"/>
    </source>
</evidence>
<dbReference type="PRINTS" id="PR00420">
    <property type="entry name" value="RNGMNOXGNASE"/>
</dbReference>
<feature type="domain" description="FAD-binding" evidence="1">
    <location>
        <begin position="5"/>
        <end position="312"/>
    </location>
</feature>
<keyword evidence="2" id="KW-0503">Monooxygenase</keyword>
<dbReference type="Gene3D" id="3.50.50.60">
    <property type="entry name" value="FAD/NAD(P)-binding domain"/>
    <property type="match status" value="1"/>
</dbReference>
<dbReference type="RefSeq" id="WP_344624841.1">
    <property type="nucleotide sequence ID" value="NZ_BAAALD010000035.1"/>
</dbReference>
<organism evidence="2 3">
    <name type="scientific">Kitasatospora arboriphila</name>
    <dbReference type="NCBI Taxonomy" id="258052"/>
    <lineage>
        <taxon>Bacteria</taxon>
        <taxon>Bacillati</taxon>
        <taxon>Actinomycetota</taxon>
        <taxon>Actinomycetes</taxon>
        <taxon>Kitasatosporales</taxon>
        <taxon>Streptomycetaceae</taxon>
        <taxon>Kitasatospora</taxon>
    </lineage>
</organism>
<sequence>MNERILICGGSIAGLALAHWLTRYGFRTTVVERAPALRTGGNGVDVRAQAVEVAERMGIMSRVRELATDVRGMKFVDSSDRAVARVDTLDPASVEIMRGDLVALLDEVTDTEYLFNDSVRRLEQDDDGVLVTFEQAPARRFHLVVGADGMHSTVRRLAFGPEERFVRFKDHYFAFANADASLGEDRWVTMFNTPGRMTGIYRSGNHAQAKAYFMFRSVPLKYDHRDVAEHKRLIGERFAGDGAWRIRELLDSALADPEFYFDALGQVRMTSWHNGRIALVGDAAWCASPASGAGAELALVGAYRLAGELAAADGDHRTAFRRYHTVHRPLVDRKQQIGPNVRIMIPKTAGGRFVRDAVARLPLMNAIGGLDRRLQARNTASLPDYRHPRP</sequence>
<dbReference type="InterPro" id="IPR036188">
    <property type="entry name" value="FAD/NAD-bd_sf"/>
</dbReference>
<dbReference type="Proteomes" id="UP001499987">
    <property type="component" value="Unassembled WGS sequence"/>
</dbReference>
<accession>A0ABP4E772</accession>
<reference evidence="3" key="1">
    <citation type="journal article" date="2019" name="Int. J. Syst. Evol. Microbiol.">
        <title>The Global Catalogue of Microorganisms (GCM) 10K type strain sequencing project: providing services to taxonomists for standard genome sequencing and annotation.</title>
        <authorList>
            <consortium name="The Broad Institute Genomics Platform"/>
            <consortium name="The Broad Institute Genome Sequencing Center for Infectious Disease"/>
            <person name="Wu L."/>
            <person name="Ma J."/>
        </authorList>
    </citation>
    <scope>NUCLEOTIDE SEQUENCE [LARGE SCALE GENOMIC DNA]</scope>
    <source>
        <strain evidence="3">JCM 13002</strain>
    </source>
</reference>
<dbReference type="InterPro" id="IPR051704">
    <property type="entry name" value="FAD_aromatic-hydroxylase"/>
</dbReference>
<dbReference type="Gene3D" id="3.30.9.10">
    <property type="entry name" value="D-Amino Acid Oxidase, subunit A, domain 2"/>
    <property type="match status" value="1"/>
</dbReference>
<gene>
    <name evidence="2" type="ORF">GCM10009663_38110</name>
</gene>
<keyword evidence="2" id="KW-0560">Oxidoreductase</keyword>
<dbReference type="PANTHER" id="PTHR46865">
    <property type="entry name" value="OXIDOREDUCTASE-RELATED"/>
    <property type="match status" value="1"/>
</dbReference>
<protein>
    <submittedName>
        <fullName evidence="2">FAD-dependent monooxygenase</fullName>
    </submittedName>
</protein>
<dbReference type="PANTHER" id="PTHR46865:SF2">
    <property type="entry name" value="MONOOXYGENASE"/>
    <property type="match status" value="1"/>
</dbReference>
<dbReference type="SUPFAM" id="SSF51905">
    <property type="entry name" value="FAD/NAD(P)-binding domain"/>
    <property type="match status" value="1"/>
</dbReference>
<name>A0ABP4E772_9ACTN</name>